<dbReference type="KEGG" id="vg:13842612"/>
<accession>K4EQE4</accession>
<dbReference type="Proteomes" id="UP000201571">
    <property type="component" value="Segment"/>
</dbReference>
<dbReference type="OrthoDB" id="15391at10239"/>
<dbReference type="GeneID" id="13842612"/>
<proteinExistence type="inferred from homology"/>
<dbReference type="InterPro" id="IPR009429">
    <property type="entry name" value="Baculo_LEF-11"/>
</dbReference>
<comment type="similarity">
    <text evidence="1">Belongs to the baculoviridae LEF-11 family.</text>
</comment>
<evidence type="ECO:0000256" key="4">
    <source>
        <dbReference type="ARBA" id="ARBA00023163"/>
    </source>
</evidence>
<name>K4EQE4_9BBAC</name>
<keyword evidence="3" id="KW-0805">Transcription regulation</keyword>
<organism evidence="5 6">
    <name type="scientific">Epinotia aporema granulovirus</name>
    <dbReference type="NCBI Taxonomy" id="166056"/>
    <lineage>
        <taxon>Viruses</taxon>
        <taxon>Viruses incertae sedis</taxon>
        <taxon>Naldaviricetes</taxon>
        <taxon>Lefavirales</taxon>
        <taxon>Baculoviridae</taxon>
        <taxon>Betabaculovirus</taxon>
        <taxon>Betabaculovirus epaporemae</taxon>
    </lineage>
</organism>
<keyword evidence="4" id="KW-0804">Transcription</keyword>
<dbReference type="GO" id="GO:0006355">
    <property type="term" value="P:regulation of DNA-templated transcription"/>
    <property type="evidence" value="ECO:0007669"/>
    <property type="project" value="InterPro"/>
</dbReference>
<keyword evidence="6" id="KW-1185">Reference proteome</keyword>
<evidence type="ECO:0000256" key="3">
    <source>
        <dbReference type="ARBA" id="ARBA00023015"/>
    </source>
</evidence>
<evidence type="ECO:0000313" key="5">
    <source>
        <dbReference type="EMBL" id="AER41483.1"/>
    </source>
</evidence>
<sequence>MITILLSHQMLTKSEVYHVVRDVINYKKSNFDTANVAAHVEEVEFSGVSRFINDNIDRIFITQPDRHESIVSNKNQIIYLFNLSTNLSDEYEHCVKRNHGKRTT</sequence>
<protein>
    <recommendedName>
        <fullName evidence="2">Late expression factor 11</fullName>
    </recommendedName>
</protein>
<evidence type="ECO:0000313" key="6">
    <source>
        <dbReference type="Proteomes" id="UP000201571"/>
    </source>
</evidence>
<reference evidence="5 6" key="1">
    <citation type="journal article" date="2012" name="BMC Genomics">
        <title>Genome of Epinotia aporema granulovirus (EpapGV), a polyorganotropic fast killing betabaculovirus with a novel thymidylate kinase gene.</title>
        <authorList>
            <person name="Ferrelli M.L."/>
            <person name="Salvador R."/>
            <person name="Biedma M.E."/>
            <person name="Berretta M.F."/>
            <person name="Haase S."/>
            <person name="Sciocco-Cap A."/>
            <person name="Ghiringhelli P.D."/>
            <person name="Romanowski V."/>
        </authorList>
    </citation>
    <scope>NUCLEOTIDE SEQUENCE [LARGE SCALE GENOMIC DNA]</scope>
</reference>
<dbReference type="GO" id="GO:0019058">
    <property type="term" value="P:viral life cycle"/>
    <property type="evidence" value="ECO:0007669"/>
    <property type="project" value="InterPro"/>
</dbReference>
<dbReference type="RefSeq" id="YP_006908565.1">
    <property type="nucleotide sequence ID" value="NC_018875.1"/>
</dbReference>
<evidence type="ECO:0000256" key="1">
    <source>
        <dbReference type="ARBA" id="ARBA00008271"/>
    </source>
</evidence>
<dbReference type="Pfam" id="PF06385">
    <property type="entry name" value="Baculo_LEF-11"/>
    <property type="match status" value="1"/>
</dbReference>
<gene>
    <name evidence="5" type="primary">lef-11</name>
</gene>
<dbReference type="EMBL" id="JN408834">
    <property type="protein sequence ID" value="AER41483.1"/>
    <property type="molecule type" value="Genomic_DNA"/>
</dbReference>
<evidence type="ECO:0000256" key="2">
    <source>
        <dbReference type="ARBA" id="ARBA00017118"/>
    </source>
</evidence>